<dbReference type="STRING" id="296587.C1E7J5"/>
<feature type="binding site" evidence="9">
    <location>
        <position position="228"/>
    </location>
    <ligand>
        <name>Zn(2+)</name>
        <dbReference type="ChEBI" id="CHEBI:29105"/>
        <label>1</label>
    </ligand>
</feature>
<evidence type="ECO:0000256" key="5">
    <source>
        <dbReference type="ARBA" id="ARBA00022833"/>
    </source>
</evidence>
<name>C1E7J5_MICCC</name>
<comment type="domain">
    <text evidence="11">The PHD-type zinc finger mediates the binding to H3K4me3.</text>
</comment>
<evidence type="ECO:0000256" key="12">
    <source>
        <dbReference type="SAM" id="MobiDB-lite"/>
    </source>
</evidence>
<feature type="compositionally biased region" description="Gly residues" evidence="12">
    <location>
        <begin position="194"/>
        <end position="203"/>
    </location>
</feature>
<comment type="similarity">
    <text evidence="2 11">Belongs to the ING family.</text>
</comment>
<dbReference type="PROSITE" id="PS50016">
    <property type="entry name" value="ZF_PHD_2"/>
    <property type="match status" value="1"/>
</dbReference>
<dbReference type="InterPro" id="IPR028651">
    <property type="entry name" value="ING_fam"/>
</dbReference>
<dbReference type="Proteomes" id="UP000002009">
    <property type="component" value="Chromosome 6"/>
</dbReference>
<dbReference type="FunCoup" id="C1E7J5">
    <property type="interactions" value="1079"/>
</dbReference>
<feature type="compositionally biased region" description="Low complexity" evidence="12">
    <location>
        <begin position="204"/>
        <end position="214"/>
    </location>
</feature>
<accession>C1E7J5</accession>
<organism evidence="14 15">
    <name type="scientific">Micromonas commoda (strain RCC299 / NOUM17 / CCMP2709)</name>
    <name type="common">Picoplanktonic green alga</name>
    <dbReference type="NCBI Taxonomy" id="296587"/>
    <lineage>
        <taxon>Eukaryota</taxon>
        <taxon>Viridiplantae</taxon>
        <taxon>Chlorophyta</taxon>
        <taxon>Mamiellophyceae</taxon>
        <taxon>Mamiellales</taxon>
        <taxon>Mamiellaceae</taxon>
        <taxon>Micromonas</taxon>
    </lineage>
</organism>
<dbReference type="OrthoDB" id="5411773at2759"/>
<dbReference type="GO" id="GO:0008270">
    <property type="term" value="F:zinc ion binding"/>
    <property type="evidence" value="ECO:0007669"/>
    <property type="project" value="UniProtKB-KW"/>
</dbReference>
<feature type="binding site" evidence="9">
    <location>
        <position position="230"/>
    </location>
    <ligand>
        <name>Zn(2+)</name>
        <dbReference type="ChEBI" id="CHEBI:29105"/>
        <label>1</label>
    </ligand>
</feature>
<feature type="site" description="Histone H3K4me3 binding" evidence="8">
    <location>
        <position position="227"/>
    </location>
</feature>
<evidence type="ECO:0000256" key="4">
    <source>
        <dbReference type="ARBA" id="ARBA00022771"/>
    </source>
</evidence>
<proteinExistence type="inferred from homology"/>
<feature type="site" description="Histone H3K4me3 binding" evidence="8">
    <location>
        <position position="238"/>
    </location>
</feature>
<dbReference type="SUPFAM" id="SSF57903">
    <property type="entry name" value="FYVE/PHD zinc finger"/>
    <property type="match status" value="1"/>
</dbReference>
<evidence type="ECO:0000259" key="13">
    <source>
        <dbReference type="PROSITE" id="PS50016"/>
    </source>
</evidence>
<dbReference type="SMART" id="SM01408">
    <property type="entry name" value="ING"/>
    <property type="match status" value="1"/>
</dbReference>
<dbReference type="eggNOG" id="KOG1973">
    <property type="taxonomic scope" value="Eukaryota"/>
</dbReference>
<dbReference type="InterPro" id="IPR013083">
    <property type="entry name" value="Znf_RING/FYVE/PHD"/>
</dbReference>
<feature type="site" description="Histone H3K4me3 binding" evidence="8">
    <location>
        <position position="250"/>
    </location>
</feature>
<feature type="domain" description="PHD-type" evidence="13">
    <location>
        <begin position="225"/>
        <end position="276"/>
    </location>
</feature>
<keyword evidence="5 9" id="KW-0862">Zinc</keyword>
<dbReference type="InterPro" id="IPR011011">
    <property type="entry name" value="Znf_FYVE_PHD"/>
</dbReference>
<evidence type="ECO:0000256" key="8">
    <source>
        <dbReference type="PIRSR" id="PIRSR628651-50"/>
    </source>
</evidence>
<feature type="site" description="Histone H3K4me3 binding" evidence="8">
    <location>
        <position position="242"/>
    </location>
</feature>
<evidence type="ECO:0000256" key="10">
    <source>
        <dbReference type="PROSITE-ProRule" id="PRU00146"/>
    </source>
</evidence>
<dbReference type="RefSeq" id="XP_002502735.1">
    <property type="nucleotide sequence ID" value="XM_002502689.1"/>
</dbReference>
<feature type="region of interest" description="Disordered" evidence="12">
    <location>
        <begin position="186"/>
        <end position="221"/>
    </location>
</feature>
<sequence>MPRAAHQSFGVVSTALNDTTGTTLDPLSPAVSAPFPPGFTPPPASLTDESLTVARLPRPSRAGFAAPLVSHLRRIRDLDAKSTAVVDGVKRKVEERLEATRSGEGDPSCKRTRASGDASSSGASAPSANEREVRDACTDALALADEKVALAQAAYDLIDAHITRLDRDLRTFDQALLEREAAEAAAAGIKPSTPGGGTGGGGVKTENVGGAPSAPSAPPVDPNEPRYCVCQRVSFGAMIACDNDNCDMEWFHYSCVGLSTEAKFKGNWYCPACTAERRRLKKLEAKEAAAAAKK</sequence>
<keyword evidence="4 10" id="KW-0863">Zinc-finger</keyword>
<evidence type="ECO:0000256" key="1">
    <source>
        <dbReference type="ARBA" id="ARBA00004123"/>
    </source>
</evidence>
<feature type="compositionally biased region" description="Low complexity" evidence="12">
    <location>
        <begin position="115"/>
        <end position="128"/>
    </location>
</feature>
<dbReference type="InterPro" id="IPR001965">
    <property type="entry name" value="Znf_PHD"/>
</dbReference>
<comment type="function">
    <text evidence="11">Component of an histone acetyltransferase complex.</text>
</comment>
<dbReference type="EMBL" id="CP001327">
    <property type="protein sequence ID" value="ACO63993.1"/>
    <property type="molecule type" value="Genomic_DNA"/>
</dbReference>
<dbReference type="InterPro" id="IPR024610">
    <property type="entry name" value="ING_N_histone-binding"/>
</dbReference>
<dbReference type="InterPro" id="IPR019787">
    <property type="entry name" value="Znf_PHD-finger"/>
</dbReference>
<dbReference type="GeneID" id="8244373"/>
<dbReference type="KEGG" id="mis:MICPUN_59034"/>
<feature type="binding site" evidence="9">
    <location>
        <position position="252"/>
    </location>
    <ligand>
        <name>Zn(2+)</name>
        <dbReference type="ChEBI" id="CHEBI:29105"/>
        <label>1</label>
    </ligand>
</feature>
<dbReference type="PANTHER" id="PTHR10333:SF42">
    <property type="entry name" value="INHIBITOR OF GROWTH PROTEIN 5"/>
    <property type="match status" value="1"/>
</dbReference>
<dbReference type="InParanoid" id="C1E7J5"/>
<dbReference type="Gene3D" id="6.10.140.1740">
    <property type="match status" value="1"/>
</dbReference>
<evidence type="ECO:0000313" key="15">
    <source>
        <dbReference type="Proteomes" id="UP000002009"/>
    </source>
</evidence>
<dbReference type="CDD" id="cd17015">
    <property type="entry name" value="ING_plant"/>
    <property type="match status" value="1"/>
</dbReference>
<feature type="compositionally biased region" description="Basic and acidic residues" evidence="12">
    <location>
        <begin position="97"/>
        <end position="109"/>
    </location>
</feature>
<dbReference type="FunFam" id="3.30.40.10:FF:000177">
    <property type="entry name" value="PHD finger protein ING"/>
    <property type="match status" value="1"/>
</dbReference>
<evidence type="ECO:0000256" key="2">
    <source>
        <dbReference type="ARBA" id="ARBA00010210"/>
    </source>
</evidence>
<dbReference type="SMART" id="SM00249">
    <property type="entry name" value="PHD"/>
    <property type="match status" value="1"/>
</dbReference>
<dbReference type="PANTHER" id="PTHR10333">
    <property type="entry name" value="INHIBITOR OF GROWTH PROTEIN"/>
    <property type="match status" value="1"/>
</dbReference>
<evidence type="ECO:0000313" key="14">
    <source>
        <dbReference type="EMBL" id="ACO63993.1"/>
    </source>
</evidence>
<dbReference type="Gene3D" id="3.30.40.10">
    <property type="entry name" value="Zinc/RING finger domain, C3HC4 (zinc finger)"/>
    <property type="match status" value="1"/>
</dbReference>
<feature type="binding site" evidence="9">
    <location>
        <position position="270"/>
    </location>
    <ligand>
        <name>Zn(2+)</name>
        <dbReference type="ChEBI" id="CHEBI:29105"/>
        <label>2</label>
    </ligand>
</feature>
<evidence type="ECO:0000256" key="6">
    <source>
        <dbReference type="ARBA" id="ARBA00022853"/>
    </source>
</evidence>
<dbReference type="GO" id="GO:0006325">
    <property type="term" value="P:chromatin organization"/>
    <property type="evidence" value="ECO:0007669"/>
    <property type="project" value="UniProtKB-KW"/>
</dbReference>
<dbReference type="GO" id="GO:0005634">
    <property type="term" value="C:nucleus"/>
    <property type="evidence" value="ECO:0007669"/>
    <property type="project" value="UniProtKB-SubCell"/>
</dbReference>
<keyword evidence="15" id="KW-1185">Reference proteome</keyword>
<protein>
    <recommendedName>
        <fullName evidence="11">PHD finger protein ING</fullName>
    </recommendedName>
</protein>
<feature type="binding site" evidence="9">
    <location>
        <position position="273"/>
    </location>
    <ligand>
        <name>Zn(2+)</name>
        <dbReference type="ChEBI" id="CHEBI:29105"/>
        <label>2</label>
    </ligand>
</feature>
<evidence type="ECO:0000256" key="7">
    <source>
        <dbReference type="ARBA" id="ARBA00023242"/>
    </source>
</evidence>
<keyword evidence="7 11" id="KW-0539">Nucleus</keyword>
<feature type="compositionally biased region" description="Pro residues" evidence="12">
    <location>
        <begin position="34"/>
        <end position="44"/>
    </location>
</feature>
<evidence type="ECO:0000256" key="3">
    <source>
        <dbReference type="ARBA" id="ARBA00022723"/>
    </source>
</evidence>
<keyword evidence="6 11" id="KW-0156">Chromatin regulator</keyword>
<comment type="subcellular location">
    <subcellularLocation>
        <location evidence="1 11">Nucleus</location>
    </subcellularLocation>
</comment>
<evidence type="ECO:0000256" key="9">
    <source>
        <dbReference type="PIRSR" id="PIRSR628651-51"/>
    </source>
</evidence>
<gene>
    <name evidence="14" type="ORF">MICPUN_59034</name>
</gene>
<dbReference type="Pfam" id="PF00628">
    <property type="entry name" value="PHD"/>
    <property type="match status" value="1"/>
</dbReference>
<feature type="binding site" evidence="9">
    <location>
        <position position="255"/>
    </location>
    <ligand>
        <name>Zn(2+)</name>
        <dbReference type="ChEBI" id="CHEBI:29105"/>
        <label>1</label>
    </ligand>
</feature>
<keyword evidence="3 9" id="KW-0479">Metal-binding</keyword>
<dbReference type="AlphaFoldDB" id="C1E7J5"/>
<feature type="binding site" evidence="9">
    <location>
        <position position="241"/>
    </location>
    <ligand>
        <name>Zn(2+)</name>
        <dbReference type="ChEBI" id="CHEBI:29105"/>
        <label>2</label>
    </ligand>
</feature>
<dbReference type="CDD" id="cd15505">
    <property type="entry name" value="PHD_ING"/>
    <property type="match status" value="1"/>
</dbReference>
<feature type="region of interest" description="Disordered" evidence="12">
    <location>
        <begin position="17"/>
        <end position="47"/>
    </location>
</feature>
<comment type="subunit">
    <text evidence="11">Component of an histone acetyltransferase complex. Interacts with H3K4me3 and to a lesser extent with H3K4me2.</text>
</comment>
<evidence type="ECO:0000256" key="11">
    <source>
        <dbReference type="RuleBase" id="RU361213"/>
    </source>
</evidence>
<dbReference type="Pfam" id="PF12998">
    <property type="entry name" value="ING"/>
    <property type="match status" value="1"/>
</dbReference>
<feature type="binding site" evidence="9">
    <location>
        <position position="246"/>
    </location>
    <ligand>
        <name>Zn(2+)</name>
        <dbReference type="ChEBI" id="CHEBI:29105"/>
        <label>2</label>
    </ligand>
</feature>
<reference evidence="14 15" key="1">
    <citation type="journal article" date="2009" name="Science">
        <title>Green evolution and dynamic adaptations revealed by genomes of the marine picoeukaryotes Micromonas.</title>
        <authorList>
            <person name="Worden A.Z."/>
            <person name="Lee J.H."/>
            <person name="Mock T."/>
            <person name="Rouze P."/>
            <person name="Simmons M.P."/>
            <person name="Aerts A.L."/>
            <person name="Allen A.E."/>
            <person name="Cuvelier M.L."/>
            <person name="Derelle E."/>
            <person name="Everett M.V."/>
            <person name="Foulon E."/>
            <person name="Grimwood J."/>
            <person name="Gundlach H."/>
            <person name="Henrissat B."/>
            <person name="Napoli C."/>
            <person name="McDonald S.M."/>
            <person name="Parker M.S."/>
            <person name="Rombauts S."/>
            <person name="Salamov A."/>
            <person name="Von Dassow P."/>
            <person name="Badger J.H."/>
            <person name="Coutinho P.M."/>
            <person name="Demir E."/>
            <person name="Dubchak I."/>
            <person name="Gentemann C."/>
            <person name="Eikrem W."/>
            <person name="Gready J.E."/>
            <person name="John U."/>
            <person name="Lanier W."/>
            <person name="Lindquist E.A."/>
            <person name="Lucas S."/>
            <person name="Mayer K.F."/>
            <person name="Moreau H."/>
            <person name="Not F."/>
            <person name="Otillar R."/>
            <person name="Panaud O."/>
            <person name="Pangilinan J."/>
            <person name="Paulsen I."/>
            <person name="Piegu B."/>
            <person name="Poliakov A."/>
            <person name="Robbens S."/>
            <person name="Schmutz J."/>
            <person name="Toulza E."/>
            <person name="Wyss T."/>
            <person name="Zelensky A."/>
            <person name="Zhou K."/>
            <person name="Armbrust E.V."/>
            <person name="Bhattacharya D."/>
            <person name="Goodenough U.W."/>
            <person name="Van de Peer Y."/>
            <person name="Grigoriev I.V."/>
        </authorList>
    </citation>
    <scope>NUCLEOTIDE SEQUENCE [LARGE SCALE GENOMIC DNA]</scope>
    <source>
        <strain evidence="15">RCC299 / NOUM17</strain>
    </source>
</reference>
<dbReference type="InterPro" id="IPR019786">
    <property type="entry name" value="Zinc_finger_PHD-type_CS"/>
</dbReference>
<dbReference type="PROSITE" id="PS01359">
    <property type="entry name" value="ZF_PHD_1"/>
    <property type="match status" value="1"/>
</dbReference>
<feature type="region of interest" description="Disordered" evidence="12">
    <location>
        <begin position="97"/>
        <end position="132"/>
    </location>
</feature>